<keyword evidence="3" id="KW-1185">Reference proteome</keyword>
<evidence type="ECO:0000256" key="1">
    <source>
        <dbReference type="SAM" id="Phobius"/>
    </source>
</evidence>
<evidence type="ECO:0000313" key="3">
    <source>
        <dbReference type="Proteomes" id="UP000612808"/>
    </source>
</evidence>
<keyword evidence="1" id="KW-1133">Transmembrane helix</keyword>
<keyword evidence="1" id="KW-0812">Transmembrane</keyword>
<feature type="transmembrane region" description="Helical" evidence="1">
    <location>
        <begin position="96"/>
        <end position="114"/>
    </location>
</feature>
<reference evidence="2" key="1">
    <citation type="submission" date="2021-01" db="EMBL/GenBank/DDBJ databases">
        <title>Whole genome shotgun sequence of Actinocatenispora rupis NBRC 107355.</title>
        <authorList>
            <person name="Komaki H."/>
            <person name="Tamura T."/>
        </authorList>
    </citation>
    <scope>NUCLEOTIDE SEQUENCE</scope>
    <source>
        <strain evidence="2">NBRC 107355</strain>
    </source>
</reference>
<evidence type="ECO:0008006" key="4">
    <source>
        <dbReference type="Google" id="ProtNLM"/>
    </source>
</evidence>
<gene>
    <name evidence="2" type="ORF">Aru02nite_33050</name>
</gene>
<dbReference type="AlphaFoldDB" id="A0A8J3IYK2"/>
<sequence>MPSAHPGFRFPAAGAAIERSRHGYATHVLSEREQRVLDEIDLAATAADHRFADGLRRGRPRLPQEFRHWRLRVLAGLLFLLVLPVCALLVVRGRPYGLLLAAPAFVGAVWGLGADRPGHHR</sequence>
<dbReference type="EMBL" id="BOMB01000019">
    <property type="protein sequence ID" value="GID12416.1"/>
    <property type="molecule type" value="Genomic_DNA"/>
</dbReference>
<evidence type="ECO:0000313" key="2">
    <source>
        <dbReference type="EMBL" id="GID12416.1"/>
    </source>
</evidence>
<dbReference type="Proteomes" id="UP000612808">
    <property type="component" value="Unassembled WGS sequence"/>
</dbReference>
<accession>A0A8J3IYK2</accession>
<organism evidence="2 3">
    <name type="scientific">Actinocatenispora rupis</name>
    <dbReference type="NCBI Taxonomy" id="519421"/>
    <lineage>
        <taxon>Bacteria</taxon>
        <taxon>Bacillati</taxon>
        <taxon>Actinomycetota</taxon>
        <taxon>Actinomycetes</taxon>
        <taxon>Micromonosporales</taxon>
        <taxon>Micromonosporaceae</taxon>
        <taxon>Actinocatenispora</taxon>
    </lineage>
</organism>
<dbReference type="InterPro" id="IPR021401">
    <property type="entry name" value="DUF3040"/>
</dbReference>
<dbReference type="Pfam" id="PF11239">
    <property type="entry name" value="DUF3040"/>
    <property type="match status" value="1"/>
</dbReference>
<keyword evidence="1" id="KW-0472">Membrane</keyword>
<comment type="caution">
    <text evidence="2">The sequence shown here is derived from an EMBL/GenBank/DDBJ whole genome shotgun (WGS) entry which is preliminary data.</text>
</comment>
<name>A0A8J3IYK2_9ACTN</name>
<protein>
    <recommendedName>
        <fullName evidence="4">DUF3040 domain-containing protein</fullName>
    </recommendedName>
</protein>
<proteinExistence type="predicted"/>
<feature type="transmembrane region" description="Helical" evidence="1">
    <location>
        <begin position="69"/>
        <end position="90"/>
    </location>
</feature>